<reference evidence="4" key="1">
    <citation type="submission" date="2015-10" db="EMBL/GenBank/DDBJ databases">
        <title>Complete genome sequence of Streptomyces ambofaciens DSM 40697.</title>
        <authorList>
            <person name="Thibessard A."/>
            <person name="Leblond P."/>
        </authorList>
    </citation>
    <scope>NUCLEOTIDE SEQUENCE [LARGE SCALE GENOMIC DNA]</scope>
    <source>
        <strain evidence="4">DSM 40697</strain>
    </source>
</reference>
<reference evidence="3 4" key="2">
    <citation type="journal article" date="2016" name="Genome Announc.">
        <title>Complete Genome Sequence of Streptomyces ambofaciens DSM 40697, a Paradigm for Genome Plasticity Studies.</title>
        <authorList>
            <person name="Thibessard A."/>
            <person name="Leblond P."/>
        </authorList>
    </citation>
    <scope>NUCLEOTIDE SEQUENCE [LARGE SCALE GENOMIC DNA]</scope>
    <source>
        <strain evidence="3 4">DSM 40697</strain>
    </source>
</reference>
<organism evidence="3 4">
    <name type="scientific">Streptomyces ambofaciens</name>
    <dbReference type="NCBI Taxonomy" id="1889"/>
    <lineage>
        <taxon>Bacteria</taxon>
        <taxon>Bacillati</taxon>
        <taxon>Actinomycetota</taxon>
        <taxon>Actinomycetes</taxon>
        <taxon>Kitasatosporales</taxon>
        <taxon>Streptomycetaceae</taxon>
        <taxon>Streptomyces</taxon>
    </lineage>
</organism>
<sequence length="117" mass="12261">MTSPLISSPRRRLATFGTIAGLCLFAWWAVQPVGGDCPNEGLTLSSDPYGSTYDPADAKGQGDVEYEGRYLPLQGPAPSPGASADAVSVPDTALSSGDYDPCGAETRHPRLYGWLGL</sequence>
<keyword evidence="4" id="KW-1185">Reference proteome</keyword>
<dbReference type="EMBL" id="CP012949">
    <property type="protein sequence ID" value="ANB03989.1"/>
    <property type="molecule type" value="Genomic_DNA"/>
</dbReference>
<proteinExistence type="predicted"/>
<feature type="region of interest" description="Disordered" evidence="1">
    <location>
        <begin position="70"/>
        <end position="101"/>
    </location>
</feature>
<gene>
    <name evidence="2" type="ORF">SAM40697_0026</name>
    <name evidence="3" type="ORF">SAM40697_6899</name>
</gene>
<protein>
    <recommendedName>
        <fullName evidence="5">Secreted protein</fullName>
    </recommendedName>
</protein>
<feature type="compositionally biased region" description="Low complexity" evidence="1">
    <location>
        <begin position="80"/>
        <end position="90"/>
    </location>
</feature>
<evidence type="ECO:0008006" key="5">
    <source>
        <dbReference type="Google" id="ProtNLM"/>
    </source>
</evidence>
<dbReference type="EMBL" id="CP012949">
    <property type="protein sequence ID" value="ANB10851.1"/>
    <property type="molecule type" value="Genomic_DNA"/>
</dbReference>
<evidence type="ECO:0000313" key="4">
    <source>
        <dbReference type="Proteomes" id="UP000076720"/>
    </source>
</evidence>
<dbReference type="Proteomes" id="UP000076720">
    <property type="component" value="Chromosome"/>
</dbReference>
<evidence type="ECO:0000256" key="1">
    <source>
        <dbReference type="SAM" id="MobiDB-lite"/>
    </source>
</evidence>
<name>A0ABN4PHD2_STRAM</name>
<evidence type="ECO:0000313" key="2">
    <source>
        <dbReference type="EMBL" id="ANB03989.1"/>
    </source>
</evidence>
<evidence type="ECO:0000313" key="3">
    <source>
        <dbReference type="EMBL" id="ANB10851.1"/>
    </source>
</evidence>
<accession>A0ABN4PHD2</accession>